<evidence type="ECO:0000313" key="4">
    <source>
        <dbReference type="EMBL" id="CAI9296316.1"/>
    </source>
</evidence>
<keyword evidence="5" id="KW-1185">Reference proteome</keyword>
<reference evidence="4" key="1">
    <citation type="submission" date="2023-04" db="EMBL/GenBank/DDBJ databases">
        <authorList>
            <person name="Vijverberg K."/>
            <person name="Xiong W."/>
            <person name="Schranz E."/>
        </authorList>
    </citation>
    <scope>NUCLEOTIDE SEQUENCE</scope>
</reference>
<dbReference type="Gene3D" id="3.30.200.20">
    <property type="entry name" value="Phosphorylase Kinase, domain 1"/>
    <property type="match status" value="1"/>
</dbReference>
<comment type="subcellular location">
    <subcellularLocation>
        <location evidence="1">Cell membrane</location>
    </subcellularLocation>
</comment>
<protein>
    <recommendedName>
        <fullName evidence="3">Protein kinase domain-containing protein</fullName>
    </recommendedName>
</protein>
<keyword evidence="2" id="KW-1003">Cell membrane</keyword>
<feature type="domain" description="Protein kinase" evidence="3">
    <location>
        <begin position="21"/>
        <end position="299"/>
    </location>
</feature>
<dbReference type="InterPro" id="IPR001245">
    <property type="entry name" value="Ser-Thr/Tyr_kinase_cat_dom"/>
</dbReference>
<dbReference type="SUPFAM" id="SSF56112">
    <property type="entry name" value="Protein kinase-like (PK-like)"/>
    <property type="match status" value="1"/>
</dbReference>
<dbReference type="PANTHER" id="PTHR45621">
    <property type="entry name" value="OS01G0588500 PROTEIN-RELATED"/>
    <property type="match status" value="1"/>
</dbReference>
<dbReference type="InterPro" id="IPR000719">
    <property type="entry name" value="Prot_kinase_dom"/>
</dbReference>
<dbReference type="Proteomes" id="UP001177003">
    <property type="component" value="Chromosome 8"/>
</dbReference>
<dbReference type="EMBL" id="OX465084">
    <property type="protein sequence ID" value="CAI9296316.1"/>
    <property type="molecule type" value="Genomic_DNA"/>
</dbReference>
<dbReference type="GO" id="GO:0005886">
    <property type="term" value="C:plasma membrane"/>
    <property type="evidence" value="ECO:0007669"/>
    <property type="project" value="UniProtKB-SubCell"/>
</dbReference>
<gene>
    <name evidence="4" type="ORF">LSALG_LOCUS35197</name>
</gene>
<organism evidence="4 5">
    <name type="scientific">Lactuca saligna</name>
    <name type="common">Willowleaf lettuce</name>
    <dbReference type="NCBI Taxonomy" id="75948"/>
    <lineage>
        <taxon>Eukaryota</taxon>
        <taxon>Viridiplantae</taxon>
        <taxon>Streptophyta</taxon>
        <taxon>Embryophyta</taxon>
        <taxon>Tracheophyta</taxon>
        <taxon>Spermatophyta</taxon>
        <taxon>Magnoliopsida</taxon>
        <taxon>eudicotyledons</taxon>
        <taxon>Gunneridae</taxon>
        <taxon>Pentapetalae</taxon>
        <taxon>asterids</taxon>
        <taxon>campanulids</taxon>
        <taxon>Asterales</taxon>
        <taxon>Asteraceae</taxon>
        <taxon>Cichorioideae</taxon>
        <taxon>Cichorieae</taxon>
        <taxon>Lactucinae</taxon>
        <taxon>Lactuca</taxon>
    </lineage>
</organism>
<evidence type="ECO:0000256" key="2">
    <source>
        <dbReference type="ARBA" id="ARBA00022475"/>
    </source>
</evidence>
<dbReference type="PROSITE" id="PS50011">
    <property type="entry name" value="PROTEIN_KINASE_DOM"/>
    <property type="match status" value="1"/>
</dbReference>
<evidence type="ECO:0000256" key="1">
    <source>
        <dbReference type="ARBA" id="ARBA00004236"/>
    </source>
</evidence>
<evidence type="ECO:0000259" key="3">
    <source>
        <dbReference type="PROSITE" id="PS50011"/>
    </source>
</evidence>
<dbReference type="GO" id="GO:0005524">
    <property type="term" value="F:ATP binding"/>
    <property type="evidence" value="ECO:0007669"/>
    <property type="project" value="InterPro"/>
</dbReference>
<sequence length="304" mass="34159">METHNLKIFTFDELRRATRNFRPSAMVGVSDGESIYKGWVDRTSYKPSVSGVGIAVAIKILNTNNVQSLNEWQAEVTRGRFSHPNLVKLLGYCSEDGKLLLVHEYIPKRNFIDIIRRHPLPWDITMKIANGVAKGLSFLHTHESSPTFRIFNASSILVNENHEAQLYFGWASLGQIHGALPILMSNALTSRYNPVEYMAAGHWYIESDVYAFGVMMLDMIGGLVSLHDKRCSSPQSLLEWARFTLSDKGKLQKFMDPWLEQGNPPKGACKTADLILSCLQITPGDRPSMQEIVVSLEGINAMEM</sequence>
<dbReference type="PIRSF" id="PIRSF000654">
    <property type="entry name" value="Integrin-linked_kinase"/>
    <property type="match status" value="1"/>
</dbReference>
<keyword evidence="2" id="KW-0472">Membrane</keyword>
<dbReference type="Gene3D" id="1.10.510.10">
    <property type="entry name" value="Transferase(Phosphotransferase) domain 1"/>
    <property type="match status" value="1"/>
</dbReference>
<dbReference type="InterPro" id="IPR050823">
    <property type="entry name" value="Plant_Ser_Thr_Prot_Kinase"/>
</dbReference>
<dbReference type="InterPro" id="IPR011009">
    <property type="entry name" value="Kinase-like_dom_sf"/>
</dbReference>
<dbReference type="Pfam" id="PF07714">
    <property type="entry name" value="PK_Tyr_Ser-Thr"/>
    <property type="match status" value="1"/>
</dbReference>
<accession>A0AA35ZPJ5</accession>
<dbReference type="AlphaFoldDB" id="A0AA35ZPJ5"/>
<dbReference type="GO" id="GO:0004672">
    <property type="term" value="F:protein kinase activity"/>
    <property type="evidence" value="ECO:0007669"/>
    <property type="project" value="InterPro"/>
</dbReference>
<evidence type="ECO:0000313" key="5">
    <source>
        <dbReference type="Proteomes" id="UP001177003"/>
    </source>
</evidence>
<proteinExistence type="predicted"/>
<name>A0AA35ZPJ5_LACSI</name>